<keyword evidence="7" id="KW-1185">Reference proteome</keyword>
<comment type="similarity">
    <text evidence="1">Belongs to the type-I restriction system S methylase family.</text>
</comment>
<organism evidence="6 7">
    <name type="scientific">Mucilaginibacter straminoryzae</name>
    <dbReference type="NCBI Taxonomy" id="2932774"/>
    <lineage>
        <taxon>Bacteria</taxon>
        <taxon>Pseudomonadati</taxon>
        <taxon>Bacteroidota</taxon>
        <taxon>Sphingobacteriia</taxon>
        <taxon>Sphingobacteriales</taxon>
        <taxon>Sphingobacteriaceae</taxon>
        <taxon>Mucilaginibacter</taxon>
    </lineage>
</organism>
<evidence type="ECO:0000256" key="3">
    <source>
        <dbReference type="ARBA" id="ARBA00023125"/>
    </source>
</evidence>
<dbReference type="GO" id="GO:0009307">
    <property type="term" value="P:DNA restriction-modification system"/>
    <property type="evidence" value="ECO:0007669"/>
    <property type="project" value="UniProtKB-KW"/>
</dbReference>
<evidence type="ECO:0000256" key="2">
    <source>
        <dbReference type="ARBA" id="ARBA00022747"/>
    </source>
</evidence>
<gene>
    <name evidence="6" type="ORF">MUY27_09480</name>
</gene>
<dbReference type="Gene3D" id="3.90.220.20">
    <property type="entry name" value="DNA methylase specificity domains"/>
    <property type="match status" value="2"/>
</dbReference>
<dbReference type="PANTHER" id="PTHR43140">
    <property type="entry name" value="TYPE-1 RESTRICTION ENZYME ECOKI SPECIFICITY PROTEIN"/>
    <property type="match status" value="1"/>
</dbReference>
<dbReference type="AlphaFoldDB" id="A0A9X1X5F7"/>
<dbReference type="Proteomes" id="UP001139450">
    <property type="component" value="Unassembled WGS sequence"/>
</dbReference>
<reference evidence="6" key="1">
    <citation type="submission" date="2022-04" db="EMBL/GenBank/DDBJ databases">
        <title>Mucilaginibacter sp. RS28 isolated from freshwater.</title>
        <authorList>
            <person name="Ko S.-R."/>
        </authorList>
    </citation>
    <scope>NUCLEOTIDE SEQUENCE</scope>
    <source>
        <strain evidence="6">RS28</strain>
    </source>
</reference>
<keyword evidence="4" id="KW-0175">Coiled coil</keyword>
<evidence type="ECO:0000313" key="7">
    <source>
        <dbReference type="Proteomes" id="UP001139450"/>
    </source>
</evidence>
<feature type="coiled-coil region" evidence="4">
    <location>
        <begin position="180"/>
        <end position="214"/>
    </location>
</feature>
<evidence type="ECO:0000256" key="1">
    <source>
        <dbReference type="ARBA" id="ARBA00010923"/>
    </source>
</evidence>
<keyword evidence="3" id="KW-0238">DNA-binding</keyword>
<dbReference type="InterPro" id="IPR051212">
    <property type="entry name" value="Type-I_RE_S_subunit"/>
</dbReference>
<evidence type="ECO:0000256" key="4">
    <source>
        <dbReference type="SAM" id="Coils"/>
    </source>
</evidence>
<dbReference type="SUPFAM" id="SSF116734">
    <property type="entry name" value="DNA methylase specificity domain"/>
    <property type="match status" value="2"/>
</dbReference>
<protein>
    <submittedName>
        <fullName evidence="6">Restriction endonuclease subunit S</fullName>
    </submittedName>
</protein>
<dbReference type="PANTHER" id="PTHR43140:SF1">
    <property type="entry name" value="TYPE I RESTRICTION ENZYME ECOKI SPECIFICITY SUBUNIT"/>
    <property type="match status" value="1"/>
</dbReference>
<proteinExistence type="inferred from homology"/>
<dbReference type="Gene3D" id="1.10.287.1120">
    <property type="entry name" value="Bipartite methylase S protein"/>
    <property type="match status" value="1"/>
</dbReference>
<sequence>MEAVVDKKADLMSKYEAYKDSGVPWLGELPQHWGFLANKFIFRLRKNLVGKRSKEYTLLSLTLNGIIIRDMENPQGKFPAEFDTYQEVKEGDFVFCLFDVEETPRTVGLSNFEGMITGAYTVMEVSPTYNKKYLFYFYLNLDAHKKLKPLYTGLRNTISKENFFSFKTFCPPLSEQTAIANFLDQKIEQIDKAIAQKERQMELLKERQQILIHKAVTRGLDRNVKLKDSGVEWIGEIPEHWEVKFNRRLFRENSRKITNSYELPLSLSQVDGVIPSEEMRERSLSPSHRNNFKLCLPGDLIVNRFKGHLGVFFESSYRGIVTFHYGVFEPLKEVNSKYFEILFHTENYKTIYAGASNGMTVGLQNLSNQNFYNVKSIVPPLLEQKEIISYYEGLQLEYNKSISVEQKTIEKLKEYKATLINSAVTGKIRVG</sequence>
<evidence type="ECO:0000313" key="6">
    <source>
        <dbReference type="EMBL" id="MCJ8209938.1"/>
    </source>
</evidence>
<keyword evidence="6" id="KW-0255">Endonuclease</keyword>
<feature type="domain" description="Type I restriction modification DNA specificity" evidence="5">
    <location>
        <begin position="122"/>
        <end position="194"/>
    </location>
</feature>
<dbReference type="EMBL" id="JALJEJ010000003">
    <property type="protein sequence ID" value="MCJ8209938.1"/>
    <property type="molecule type" value="Genomic_DNA"/>
</dbReference>
<dbReference type="Pfam" id="PF01420">
    <property type="entry name" value="Methylase_S"/>
    <property type="match status" value="1"/>
</dbReference>
<dbReference type="RefSeq" id="WP_245129765.1">
    <property type="nucleotide sequence ID" value="NZ_JALJEJ010000003.1"/>
</dbReference>
<keyword evidence="6" id="KW-0378">Hydrolase</keyword>
<dbReference type="InterPro" id="IPR044946">
    <property type="entry name" value="Restrct_endonuc_typeI_TRD_sf"/>
</dbReference>
<dbReference type="GO" id="GO:0004519">
    <property type="term" value="F:endonuclease activity"/>
    <property type="evidence" value="ECO:0007669"/>
    <property type="project" value="UniProtKB-KW"/>
</dbReference>
<dbReference type="GO" id="GO:0003677">
    <property type="term" value="F:DNA binding"/>
    <property type="evidence" value="ECO:0007669"/>
    <property type="project" value="UniProtKB-KW"/>
</dbReference>
<keyword evidence="6" id="KW-0540">Nuclease</keyword>
<comment type="caution">
    <text evidence="6">The sequence shown here is derived from an EMBL/GenBank/DDBJ whole genome shotgun (WGS) entry which is preliminary data.</text>
</comment>
<accession>A0A9X1X5F7</accession>
<keyword evidence="2" id="KW-0680">Restriction system</keyword>
<dbReference type="InterPro" id="IPR000055">
    <property type="entry name" value="Restrct_endonuc_typeI_TRD"/>
</dbReference>
<evidence type="ECO:0000259" key="5">
    <source>
        <dbReference type="Pfam" id="PF01420"/>
    </source>
</evidence>
<name>A0A9X1X5F7_9SPHI</name>